<dbReference type="EMBL" id="JAJFAZ020000010">
    <property type="protein sequence ID" value="KAI5311475.1"/>
    <property type="molecule type" value="Genomic_DNA"/>
</dbReference>
<feature type="compositionally biased region" description="Low complexity" evidence="1">
    <location>
        <begin position="205"/>
        <end position="214"/>
    </location>
</feature>
<keyword evidence="2" id="KW-1133">Transmembrane helix</keyword>
<protein>
    <submittedName>
        <fullName evidence="3">Uncharacterized protein</fullName>
    </submittedName>
</protein>
<feature type="compositionally biased region" description="Pro residues" evidence="1">
    <location>
        <begin position="313"/>
        <end position="323"/>
    </location>
</feature>
<feature type="compositionally biased region" description="Polar residues" evidence="1">
    <location>
        <begin position="294"/>
        <end position="303"/>
    </location>
</feature>
<feature type="region of interest" description="Disordered" evidence="1">
    <location>
        <begin position="156"/>
        <end position="178"/>
    </location>
</feature>
<feature type="compositionally biased region" description="Low complexity" evidence="1">
    <location>
        <begin position="266"/>
        <end position="276"/>
    </location>
</feature>
<evidence type="ECO:0000313" key="3">
    <source>
        <dbReference type="EMBL" id="KAI5311475.1"/>
    </source>
</evidence>
<dbReference type="AlphaFoldDB" id="A0AAD4UQ98"/>
<feature type="compositionally biased region" description="Polar residues" evidence="1">
    <location>
        <begin position="242"/>
        <end position="258"/>
    </location>
</feature>
<proteinExistence type="predicted"/>
<feature type="transmembrane region" description="Helical" evidence="2">
    <location>
        <begin position="75"/>
        <end position="97"/>
    </location>
</feature>
<accession>A0AAD4UQ98</accession>
<evidence type="ECO:0000256" key="1">
    <source>
        <dbReference type="SAM" id="MobiDB-lite"/>
    </source>
</evidence>
<feature type="compositionally biased region" description="Polar residues" evidence="1">
    <location>
        <begin position="47"/>
        <end position="69"/>
    </location>
</feature>
<feature type="transmembrane region" description="Helical" evidence="2">
    <location>
        <begin position="127"/>
        <end position="146"/>
    </location>
</feature>
<comment type="caution">
    <text evidence="3">The sequence shown here is derived from an EMBL/GenBank/DDBJ whole genome shotgun (WGS) entry which is preliminary data.</text>
</comment>
<gene>
    <name evidence="3" type="ORF">L3X38_000201</name>
</gene>
<reference evidence="3 4" key="1">
    <citation type="journal article" date="2022" name="G3 (Bethesda)">
        <title>Whole-genome sequence and methylome profiling of the almond [Prunus dulcis (Mill.) D.A. Webb] cultivar 'Nonpareil'.</title>
        <authorList>
            <person name="D'Amico-Willman K.M."/>
            <person name="Ouma W.Z."/>
            <person name="Meulia T."/>
            <person name="Sideli G.M."/>
            <person name="Gradziel T.M."/>
            <person name="Fresnedo-Ramirez J."/>
        </authorList>
    </citation>
    <scope>NUCLEOTIDE SEQUENCE [LARGE SCALE GENOMIC DNA]</scope>
    <source>
        <strain evidence="3">Clone GOH B32 T37-40</strain>
    </source>
</reference>
<dbReference type="Proteomes" id="UP001054821">
    <property type="component" value="Mitochondrion MT"/>
</dbReference>
<feature type="region of interest" description="Disordered" evidence="1">
    <location>
        <begin position="41"/>
        <end position="69"/>
    </location>
</feature>
<keyword evidence="4" id="KW-1185">Reference proteome</keyword>
<sequence length="387" mass="41429">MPTCGILLSTNMTGYRQLYGANFTLSETANRYTRYFSSHSQEEENTSRGGQPQTADNATQASTNSSKVPSNSATYALFIKGIPFLLLITIVLFLYLICLKMNLIDCFWTLLKKMGFSLGSRVLSKCWGWEGGLLLVVGILSTFGIMDRAIMKMTSGEDTVNPGPHRGDAGPSESSSSWRKYLNFSSDKEEKAESEASTALVPQPSTSSSWSGSWIEKWFSPEGSSAAPNQGQQPQGAPEASTGTSSRAHQPAGPSQSEAGGPIRVSPSSPSSPSPSWFERAEIYFQKRLGDQGEVSSAAQNERQQGEGALFQPTPPVDLPQPPLVGEQPGPSYSEQNHSAGDFDFNSEELRSLARHCLESSPEPGEEANYLTPQGGSGGAAAGASTD</sequence>
<geneLocation type="mitochondrion" evidence="3"/>
<keyword evidence="2" id="KW-0472">Membrane</keyword>
<keyword evidence="3" id="KW-0496">Mitochondrion</keyword>
<keyword evidence="2" id="KW-0812">Transmembrane</keyword>
<name>A0AAD4UQ98_PRUDU</name>
<evidence type="ECO:0000256" key="2">
    <source>
        <dbReference type="SAM" id="Phobius"/>
    </source>
</evidence>
<evidence type="ECO:0000313" key="4">
    <source>
        <dbReference type="Proteomes" id="UP001054821"/>
    </source>
</evidence>
<feature type="region of interest" description="Disordered" evidence="1">
    <location>
        <begin position="192"/>
        <end position="387"/>
    </location>
</feature>
<organism evidence="3 4">
    <name type="scientific">Prunus dulcis</name>
    <name type="common">Almond</name>
    <name type="synonym">Amygdalus dulcis</name>
    <dbReference type="NCBI Taxonomy" id="3755"/>
    <lineage>
        <taxon>Eukaryota</taxon>
        <taxon>Viridiplantae</taxon>
        <taxon>Streptophyta</taxon>
        <taxon>Embryophyta</taxon>
        <taxon>Tracheophyta</taxon>
        <taxon>Spermatophyta</taxon>
        <taxon>Magnoliopsida</taxon>
        <taxon>eudicotyledons</taxon>
        <taxon>Gunneridae</taxon>
        <taxon>Pentapetalae</taxon>
        <taxon>rosids</taxon>
        <taxon>fabids</taxon>
        <taxon>Rosales</taxon>
        <taxon>Rosaceae</taxon>
        <taxon>Amygdaloideae</taxon>
        <taxon>Amygdaleae</taxon>
        <taxon>Prunus</taxon>
    </lineage>
</organism>
<feature type="compositionally biased region" description="Basic and acidic residues" evidence="1">
    <location>
        <begin position="348"/>
        <end position="358"/>
    </location>
</feature>
<feature type="compositionally biased region" description="Low complexity" evidence="1">
    <location>
        <begin position="224"/>
        <end position="241"/>
    </location>
</feature>